<dbReference type="InterPro" id="IPR022002">
    <property type="entry name" value="ChsH2_Znr"/>
</dbReference>
<reference evidence="3 4" key="1">
    <citation type="submission" date="2016-10" db="EMBL/GenBank/DDBJ databases">
        <authorList>
            <person name="de Groot N.N."/>
        </authorList>
    </citation>
    <scope>NUCLEOTIDE SEQUENCE [LARGE SCALE GENOMIC DNA]</scope>
    <source>
        <strain evidence="4">P4-7,KCTC 19426,CECT 7604</strain>
    </source>
</reference>
<sequence>MTERFPAGLPTPAPDIDPQTLPYWEGARAGRLVLPWCGSCAQPFWYPRGFCPRCGSEDLHWREASGTGQVYSYTVVRRAGGVWAAVLPFVLGLVQLKEGPIVQGNIIDTDSDELAVGQPVLAMFENAAPDEPPVLRFGPVRP</sequence>
<dbReference type="Pfam" id="PF12172">
    <property type="entry name" value="zf-ChsH2"/>
    <property type="match status" value="1"/>
</dbReference>
<protein>
    <recommendedName>
        <fullName evidence="5">DUF35 domain-containing protein</fullName>
    </recommendedName>
</protein>
<feature type="domain" description="ChsH2 rubredoxin-like zinc ribbon" evidence="2">
    <location>
        <begin position="24"/>
        <end position="59"/>
    </location>
</feature>
<evidence type="ECO:0000313" key="3">
    <source>
        <dbReference type="EMBL" id="SDO65198.1"/>
    </source>
</evidence>
<dbReference type="PANTHER" id="PTHR34075:SF5">
    <property type="entry name" value="BLR3430 PROTEIN"/>
    <property type="match status" value="1"/>
</dbReference>
<evidence type="ECO:0000259" key="2">
    <source>
        <dbReference type="Pfam" id="PF12172"/>
    </source>
</evidence>
<dbReference type="PANTHER" id="PTHR34075">
    <property type="entry name" value="BLR3430 PROTEIN"/>
    <property type="match status" value="1"/>
</dbReference>
<gene>
    <name evidence="3" type="ORF">SAMN04515671_1591</name>
</gene>
<dbReference type="Proteomes" id="UP000198741">
    <property type="component" value="Chromosome I"/>
</dbReference>
<feature type="domain" description="ChsH2 C-terminal OB-fold" evidence="1">
    <location>
        <begin position="61"/>
        <end position="124"/>
    </location>
</feature>
<name>A0A1H0LAI1_9ACTN</name>
<dbReference type="SUPFAM" id="SSF50249">
    <property type="entry name" value="Nucleic acid-binding proteins"/>
    <property type="match status" value="1"/>
</dbReference>
<dbReference type="OrthoDB" id="7470921at2"/>
<evidence type="ECO:0000313" key="4">
    <source>
        <dbReference type="Proteomes" id="UP000198741"/>
    </source>
</evidence>
<dbReference type="InterPro" id="IPR002878">
    <property type="entry name" value="ChsH2_C"/>
</dbReference>
<organism evidence="3 4">
    <name type="scientific">Nakamurella panacisegetis</name>
    <dbReference type="NCBI Taxonomy" id="1090615"/>
    <lineage>
        <taxon>Bacteria</taxon>
        <taxon>Bacillati</taxon>
        <taxon>Actinomycetota</taxon>
        <taxon>Actinomycetes</taxon>
        <taxon>Nakamurellales</taxon>
        <taxon>Nakamurellaceae</taxon>
        <taxon>Nakamurella</taxon>
    </lineage>
</organism>
<dbReference type="Pfam" id="PF01796">
    <property type="entry name" value="OB_ChsH2_C"/>
    <property type="match status" value="1"/>
</dbReference>
<accession>A0A1H0LAI1</accession>
<dbReference type="InterPro" id="IPR012340">
    <property type="entry name" value="NA-bd_OB-fold"/>
</dbReference>
<dbReference type="EMBL" id="LT629710">
    <property type="protein sequence ID" value="SDO65198.1"/>
    <property type="molecule type" value="Genomic_DNA"/>
</dbReference>
<dbReference type="AlphaFoldDB" id="A0A1H0LAI1"/>
<proteinExistence type="predicted"/>
<dbReference type="InterPro" id="IPR052513">
    <property type="entry name" value="Thioester_dehydratase-like"/>
</dbReference>
<evidence type="ECO:0008006" key="5">
    <source>
        <dbReference type="Google" id="ProtNLM"/>
    </source>
</evidence>
<keyword evidence="4" id="KW-1185">Reference proteome</keyword>
<dbReference type="STRING" id="1090615.SAMN04515671_1591"/>
<evidence type="ECO:0000259" key="1">
    <source>
        <dbReference type="Pfam" id="PF01796"/>
    </source>
</evidence>
<dbReference type="Gene3D" id="6.10.30.10">
    <property type="match status" value="1"/>
</dbReference>
<dbReference type="RefSeq" id="WP_090475489.1">
    <property type="nucleotide sequence ID" value="NZ_LT629710.1"/>
</dbReference>